<feature type="compositionally biased region" description="Pro residues" evidence="11">
    <location>
        <begin position="377"/>
        <end position="386"/>
    </location>
</feature>
<keyword evidence="3" id="KW-0336">GPI-anchor</keyword>
<dbReference type="GO" id="GO:0000272">
    <property type="term" value="P:polysaccharide catabolic process"/>
    <property type="evidence" value="ECO:0007669"/>
    <property type="project" value="UniProtKB-KW"/>
</dbReference>
<dbReference type="SUPFAM" id="SSF88713">
    <property type="entry name" value="Glycoside hydrolase/deacetylase"/>
    <property type="match status" value="1"/>
</dbReference>
<reference evidence="15" key="2">
    <citation type="journal article" date="2019" name="IMA Fungus">
        <title>Genome sequencing and comparison of five Tilletia species to identify candidate genes for the detection of regulated species infecting wheat.</title>
        <authorList>
            <person name="Nguyen H.D.T."/>
            <person name="Sultana T."/>
            <person name="Kesanakurti P."/>
            <person name="Hambleton S."/>
        </authorList>
    </citation>
    <scope>NUCLEOTIDE SEQUENCE</scope>
    <source>
        <strain evidence="15">DAOMC 238032</strain>
    </source>
</reference>
<dbReference type="PROSITE" id="PS51677">
    <property type="entry name" value="NODB"/>
    <property type="match status" value="1"/>
</dbReference>
<evidence type="ECO:0000256" key="3">
    <source>
        <dbReference type="ARBA" id="ARBA00022622"/>
    </source>
</evidence>
<evidence type="ECO:0000313" key="15">
    <source>
        <dbReference type="EMBL" id="KAE8243640.1"/>
    </source>
</evidence>
<keyword evidence="3" id="KW-0325">Glycoprotein</keyword>
<dbReference type="InterPro" id="IPR011330">
    <property type="entry name" value="Glyco_hydro/deAcase_b/a-brl"/>
</dbReference>
<gene>
    <name evidence="15" type="ORF">A4X03_0g7700</name>
    <name evidence="14" type="ORF">JKIAZH3_G2045</name>
</gene>
<dbReference type="GO" id="GO:0009272">
    <property type="term" value="P:fungal-type cell wall biogenesis"/>
    <property type="evidence" value="ECO:0007669"/>
    <property type="project" value="UniProtKB-ARBA"/>
</dbReference>
<feature type="compositionally biased region" description="Basic residues" evidence="11">
    <location>
        <begin position="345"/>
        <end position="357"/>
    </location>
</feature>
<evidence type="ECO:0000256" key="8">
    <source>
        <dbReference type="ARBA" id="ARBA00023326"/>
    </source>
</evidence>
<dbReference type="EMBL" id="CAJHJG010003192">
    <property type="protein sequence ID" value="CAD6927756.1"/>
    <property type="molecule type" value="Genomic_DNA"/>
</dbReference>
<keyword evidence="3" id="KW-0472">Membrane</keyword>
<evidence type="ECO:0000256" key="11">
    <source>
        <dbReference type="SAM" id="MobiDB-lite"/>
    </source>
</evidence>
<name>A0A177T6Y2_9BASI</name>
<comment type="caution">
    <text evidence="15">The sequence shown here is derived from an EMBL/GenBank/DDBJ whole genome shotgun (WGS) entry which is preliminary data.</text>
</comment>
<dbReference type="PANTHER" id="PTHR10587:SF135">
    <property type="entry name" value="CHITIN DEACETYLASE 3"/>
    <property type="match status" value="1"/>
</dbReference>
<dbReference type="Pfam" id="PF01522">
    <property type="entry name" value="Polysacc_deac_1"/>
    <property type="match status" value="1"/>
</dbReference>
<evidence type="ECO:0000256" key="5">
    <source>
        <dbReference type="ARBA" id="ARBA00023277"/>
    </source>
</evidence>
<dbReference type="GO" id="GO:0005886">
    <property type="term" value="C:plasma membrane"/>
    <property type="evidence" value="ECO:0007669"/>
    <property type="project" value="UniProtKB-SubCell"/>
</dbReference>
<feature type="chain" id="PRO_5043859254" description="chitin deacetylase" evidence="12">
    <location>
        <begin position="20"/>
        <end position="386"/>
    </location>
</feature>
<dbReference type="AlphaFoldDB" id="A0A177T6Y2"/>
<feature type="region of interest" description="Disordered" evidence="11">
    <location>
        <begin position="335"/>
        <end position="386"/>
    </location>
</feature>
<keyword evidence="6" id="KW-0170">Cobalt</keyword>
<organism evidence="15 16">
    <name type="scientific">Tilletia caries</name>
    <name type="common">wheat bunt fungus</name>
    <dbReference type="NCBI Taxonomy" id="13290"/>
    <lineage>
        <taxon>Eukaryota</taxon>
        <taxon>Fungi</taxon>
        <taxon>Dikarya</taxon>
        <taxon>Basidiomycota</taxon>
        <taxon>Ustilaginomycotina</taxon>
        <taxon>Exobasidiomycetes</taxon>
        <taxon>Tilletiales</taxon>
        <taxon>Tilletiaceae</taxon>
        <taxon>Tilletia</taxon>
    </lineage>
</organism>
<comment type="cofactor">
    <cofactor evidence="1">
        <name>Co(2+)</name>
        <dbReference type="ChEBI" id="CHEBI:48828"/>
    </cofactor>
</comment>
<evidence type="ECO:0000256" key="12">
    <source>
        <dbReference type="SAM" id="SignalP"/>
    </source>
</evidence>
<dbReference type="Gene3D" id="3.20.20.370">
    <property type="entry name" value="Glycoside hydrolase/deacetylase"/>
    <property type="match status" value="1"/>
</dbReference>
<dbReference type="GO" id="GO:0004099">
    <property type="term" value="F:chitin deacetylase activity"/>
    <property type="evidence" value="ECO:0007669"/>
    <property type="project" value="UniProtKB-EC"/>
</dbReference>
<feature type="signal peptide" evidence="12">
    <location>
        <begin position="1"/>
        <end position="19"/>
    </location>
</feature>
<evidence type="ECO:0000256" key="4">
    <source>
        <dbReference type="ARBA" id="ARBA00023024"/>
    </source>
</evidence>
<evidence type="ECO:0000256" key="1">
    <source>
        <dbReference type="ARBA" id="ARBA00001941"/>
    </source>
</evidence>
<dbReference type="EMBL" id="LWDD02001944">
    <property type="protein sequence ID" value="KAE8243640.1"/>
    <property type="molecule type" value="Genomic_DNA"/>
</dbReference>
<dbReference type="GO" id="GO:0006032">
    <property type="term" value="P:chitin catabolic process"/>
    <property type="evidence" value="ECO:0007669"/>
    <property type="project" value="UniProtKB-KW"/>
</dbReference>
<dbReference type="GO" id="GO:0098552">
    <property type="term" value="C:side of membrane"/>
    <property type="evidence" value="ECO:0007669"/>
    <property type="project" value="UniProtKB-KW"/>
</dbReference>
<dbReference type="EC" id="3.5.1.41" evidence="9"/>
<dbReference type="SMR" id="A0A177T6Y2"/>
<accession>A0A177T6Y2</accession>
<evidence type="ECO:0000256" key="7">
    <source>
        <dbReference type="ARBA" id="ARBA00023288"/>
    </source>
</evidence>
<reference evidence="15" key="1">
    <citation type="submission" date="2016-04" db="EMBL/GenBank/DDBJ databases">
        <authorList>
            <person name="Nguyen H.D."/>
            <person name="Kesanakurti P."/>
            <person name="Cullis J."/>
            <person name="Levesque C.A."/>
            <person name="Hambleton S."/>
        </authorList>
    </citation>
    <scope>NUCLEOTIDE SEQUENCE</scope>
    <source>
        <strain evidence="15">DAOMC 238032</strain>
    </source>
</reference>
<keyword evidence="12" id="KW-0732">Signal</keyword>
<keyword evidence="17" id="KW-1185">Reference proteome</keyword>
<evidence type="ECO:0000313" key="16">
    <source>
        <dbReference type="Proteomes" id="UP000077671"/>
    </source>
</evidence>
<evidence type="ECO:0000313" key="14">
    <source>
        <dbReference type="EMBL" id="CAD6927756.1"/>
    </source>
</evidence>
<keyword evidence="7" id="KW-0449">Lipoprotein</keyword>
<evidence type="ECO:0000256" key="9">
    <source>
        <dbReference type="ARBA" id="ARBA00024056"/>
    </source>
</evidence>
<evidence type="ECO:0000256" key="10">
    <source>
        <dbReference type="ARBA" id="ARBA00048494"/>
    </source>
</evidence>
<reference evidence="14" key="3">
    <citation type="submission" date="2020-10" db="EMBL/GenBank/DDBJ databases">
        <authorList>
            <person name="Sedaghatjoo S."/>
        </authorList>
    </citation>
    <scope>NUCLEOTIDE SEQUENCE</scope>
    <source>
        <strain evidence="14">AZH3</strain>
    </source>
</reference>
<dbReference type="Proteomes" id="UP000077671">
    <property type="component" value="Unassembled WGS sequence"/>
</dbReference>
<evidence type="ECO:0000256" key="2">
    <source>
        <dbReference type="ARBA" id="ARBA00004609"/>
    </source>
</evidence>
<keyword evidence="8" id="KW-0624">Polysaccharide degradation</keyword>
<dbReference type="InterPro" id="IPR002509">
    <property type="entry name" value="NODB_dom"/>
</dbReference>
<evidence type="ECO:0000259" key="13">
    <source>
        <dbReference type="PROSITE" id="PS51677"/>
    </source>
</evidence>
<keyword evidence="4" id="KW-0146">Chitin degradation</keyword>
<evidence type="ECO:0000256" key="6">
    <source>
        <dbReference type="ARBA" id="ARBA00023285"/>
    </source>
</evidence>
<protein>
    <recommendedName>
        <fullName evidence="9">chitin deacetylase</fullName>
        <ecNumber evidence="9">3.5.1.41</ecNumber>
    </recommendedName>
</protein>
<keyword evidence="5" id="KW-0119">Carbohydrate metabolism</keyword>
<dbReference type="InterPro" id="IPR050248">
    <property type="entry name" value="Polysacc_deacetylase_ArnD"/>
</dbReference>
<comment type="catalytic activity">
    <reaction evidence="10">
        <text>[(1-&gt;4)-N-acetyl-beta-D-glucosaminyl](n) + n H2O = chitosan + n acetate</text>
        <dbReference type="Rhea" id="RHEA:10464"/>
        <dbReference type="Rhea" id="RHEA-COMP:9593"/>
        <dbReference type="Rhea" id="RHEA-COMP:9597"/>
        <dbReference type="ChEBI" id="CHEBI:15377"/>
        <dbReference type="ChEBI" id="CHEBI:17029"/>
        <dbReference type="ChEBI" id="CHEBI:30089"/>
        <dbReference type="ChEBI" id="CHEBI:57704"/>
        <dbReference type="EC" id="3.5.1.41"/>
    </reaction>
    <physiologicalReaction direction="left-to-right" evidence="10">
        <dbReference type="Rhea" id="RHEA:10465"/>
    </physiologicalReaction>
</comment>
<dbReference type="PANTHER" id="PTHR10587">
    <property type="entry name" value="GLYCOSYL TRANSFERASE-RELATED"/>
    <property type="match status" value="1"/>
</dbReference>
<sequence>MLVLHLLPLAILFFGEVSADLHAGPFRIQFKRQSTKEYPPPNGKPLSAKQLKPEWKAALDGAVKAGTIPDIPPSSLPAGGTPSYPAGTDMSTVCSWSTDGCQGPNDIFRAPDNYVGISFDDGPTACSPRLNQFLLRNNISATRFLVGGQVASMIEGFRDIMKDPNQQLAVHTYTHQRMTTLTNEQAVAELGWTMQVILDESGHLPSMWRGPYGDIDNRIRAIAEELLGLRHVSWNYDGKDWCFGHSAKHTACPGMNPGRTKQSVRSYMDKALSGPKSPGPLMLEHELSDTTVGFFERHTWRGIRKNGWKHANIAEMLGVPWYANVTANATPAANATATANGTVSHKNKGRKKKKHSGGSKGGDDAASKTGRRILPEPLGPLPTQPV</sequence>
<feature type="domain" description="NodB homology" evidence="13">
    <location>
        <begin position="113"/>
        <end position="311"/>
    </location>
</feature>
<evidence type="ECO:0000313" key="17">
    <source>
        <dbReference type="Proteomes" id="UP000836402"/>
    </source>
</evidence>
<proteinExistence type="predicted"/>
<dbReference type="Proteomes" id="UP000836402">
    <property type="component" value="Unassembled WGS sequence"/>
</dbReference>
<comment type="subcellular location">
    <subcellularLocation>
        <location evidence="2">Cell membrane</location>
        <topology evidence="2">Lipid-anchor</topology>
        <topology evidence="2">GPI-anchor</topology>
    </subcellularLocation>
</comment>